<dbReference type="NCBIfam" id="NF011984">
    <property type="entry name" value="PRK15446.1-5"/>
    <property type="match status" value="1"/>
</dbReference>
<dbReference type="NCBIfam" id="NF011990">
    <property type="entry name" value="PRK15446.2-6"/>
    <property type="match status" value="1"/>
</dbReference>
<reference evidence="2 3" key="1">
    <citation type="submission" date="2018-01" db="EMBL/GenBank/DDBJ databases">
        <title>The draft genome of an aniline degradation strain ANB-1.</title>
        <authorList>
            <person name="Zhang L."/>
            <person name="Jiang J."/>
        </authorList>
    </citation>
    <scope>NUCLEOTIDE SEQUENCE [LARGE SCALE GENOMIC DNA]</scope>
    <source>
        <strain evidence="2 3">ANB-1</strain>
    </source>
</reference>
<dbReference type="GO" id="GO:0019700">
    <property type="term" value="P:organic phosphonate catabolic process"/>
    <property type="evidence" value="ECO:0007669"/>
    <property type="project" value="InterPro"/>
</dbReference>
<evidence type="ECO:0000313" key="3">
    <source>
        <dbReference type="Proteomes" id="UP000235994"/>
    </source>
</evidence>
<comment type="caution">
    <text evidence="2">The sequence shown here is derived from an EMBL/GenBank/DDBJ whole genome shotgun (WGS) entry which is preliminary data.</text>
</comment>
<evidence type="ECO:0000313" key="2">
    <source>
        <dbReference type="EMBL" id="PND32537.1"/>
    </source>
</evidence>
<dbReference type="NCBIfam" id="NF011987">
    <property type="entry name" value="PRK15446.2-3"/>
    <property type="match status" value="1"/>
</dbReference>
<dbReference type="InterPro" id="IPR011059">
    <property type="entry name" value="Metal-dep_hydrolase_composite"/>
</dbReference>
<proteinExistence type="predicted"/>
<feature type="domain" description="Amidohydrolase-related" evidence="1">
    <location>
        <begin position="286"/>
        <end position="365"/>
    </location>
</feature>
<keyword evidence="3" id="KW-1185">Reference proteome</keyword>
<dbReference type="Proteomes" id="UP000235994">
    <property type="component" value="Unassembled WGS sequence"/>
</dbReference>
<dbReference type="Pfam" id="PF01979">
    <property type="entry name" value="Amidohydro_1"/>
    <property type="match status" value="1"/>
</dbReference>
<accession>A0A2N8KGF7</accession>
<dbReference type="PANTHER" id="PTHR43135">
    <property type="entry name" value="ALPHA-D-RIBOSE 1-METHYLPHOSPHONATE 5-TRIPHOSPHATE DIPHOSPHATASE"/>
    <property type="match status" value="1"/>
</dbReference>
<dbReference type="PIRSF" id="PIRSF038971">
    <property type="entry name" value="PhnM"/>
    <property type="match status" value="1"/>
</dbReference>
<dbReference type="EMBL" id="POQS01000004">
    <property type="protein sequence ID" value="PND32537.1"/>
    <property type="molecule type" value="Genomic_DNA"/>
</dbReference>
<sequence>MNSRTPAPSPLTGITGQRILTPRGVQQASLRFHGGLIDDSAAPAARGAAWFDAGDLLVLPGIVDLHGDAFERAIMPRPSVTFPYQGALFDVDRQLLANGITTEFHGVTLSWEGGLRGESYAERMFDALEGMRALMGARHYVHLRFETHHVGGLDIAQQWIRDGRVRFLALNDHLPSMARRLGDERKLLQYAHRAECDLDVFQDRIRAAMAAADSVADAMRELTACAREAGLKVASHDDPDAATRRYYHQLGCSVAEFPLTREAAGVARDLGNAVVFGAPNVVRGGSHTGAPSATEMVRAGLCDVLTSDYYYPAPLAAALRLAGDGVLPLAQAWNLVSLNPARAAGLKDRGALAPGLIADAIVVDDRMPGLPRVCAAIVGGELRYASRAFGDGQPQRMAA</sequence>
<dbReference type="AlphaFoldDB" id="A0A2N8KGF7"/>
<dbReference type="InterPro" id="IPR051781">
    <property type="entry name" value="Metallo-dep_Hydrolase"/>
</dbReference>
<dbReference type="RefSeq" id="WP_102773655.1">
    <property type="nucleotide sequence ID" value="NZ_POQS01000004.1"/>
</dbReference>
<dbReference type="Gene3D" id="3.20.20.140">
    <property type="entry name" value="Metal-dependent hydrolases"/>
    <property type="match status" value="1"/>
</dbReference>
<organism evidence="2 3">
    <name type="scientific">Achromobacter pulmonis</name>
    <dbReference type="NCBI Taxonomy" id="1389932"/>
    <lineage>
        <taxon>Bacteria</taxon>
        <taxon>Pseudomonadati</taxon>
        <taxon>Pseudomonadota</taxon>
        <taxon>Betaproteobacteria</taxon>
        <taxon>Burkholderiales</taxon>
        <taxon>Alcaligenaceae</taxon>
        <taxon>Achromobacter</taxon>
    </lineage>
</organism>
<dbReference type="InterPro" id="IPR012696">
    <property type="entry name" value="PhnM"/>
</dbReference>
<dbReference type="InterPro" id="IPR006680">
    <property type="entry name" value="Amidohydro-rel"/>
</dbReference>
<evidence type="ECO:0000259" key="1">
    <source>
        <dbReference type="Pfam" id="PF01979"/>
    </source>
</evidence>
<protein>
    <submittedName>
        <fullName evidence="2">Alpha-D-ribose 1-methylphosphonate 5-triphosphate diphosphatase</fullName>
    </submittedName>
</protein>
<dbReference type="GO" id="GO:0016810">
    <property type="term" value="F:hydrolase activity, acting on carbon-nitrogen (but not peptide) bonds"/>
    <property type="evidence" value="ECO:0007669"/>
    <property type="project" value="InterPro"/>
</dbReference>
<dbReference type="SUPFAM" id="SSF51338">
    <property type="entry name" value="Composite domain of metallo-dependent hydrolases"/>
    <property type="match status" value="1"/>
</dbReference>
<dbReference type="InterPro" id="IPR032466">
    <property type="entry name" value="Metal_Hydrolase"/>
</dbReference>
<dbReference type="PANTHER" id="PTHR43135:SF3">
    <property type="entry name" value="ALPHA-D-RIBOSE 1-METHYLPHOSPHONATE 5-TRIPHOSPHATE DIPHOSPHATASE"/>
    <property type="match status" value="1"/>
</dbReference>
<dbReference type="SUPFAM" id="SSF51556">
    <property type="entry name" value="Metallo-dependent hydrolases"/>
    <property type="match status" value="1"/>
</dbReference>
<name>A0A2N8KGF7_9BURK</name>
<gene>
    <name evidence="2" type="ORF">C1I89_15810</name>
</gene>